<keyword evidence="9" id="KW-0418">Kinase</keyword>
<dbReference type="SUPFAM" id="SSF55874">
    <property type="entry name" value="ATPase domain of HSP90 chaperone/DNA topoisomerase II/histidine kinase"/>
    <property type="match status" value="1"/>
</dbReference>
<evidence type="ECO:0000313" key="15">
    <source>
        <dbReference type="EMBL" id="WLR97868.1"/>
    </source>
</evidence>
<evidence type="ECO:0000256" key="5">
    <source>
        <dbReference type="ARBA" id="ARBA00022553"/>
    </source>
</evidence>
<gene>
    <name evidence="15" type="ORF">Q9313_02230</name>
</gene>
<evidence type="ECO:0000256" key="9">
    <source>
        <dbReference type="ARBA" id="ARBA00022777"/>
    </source>
</evidence>
<dbReference type="EMBL" id="CP132302">
    <property type="protein sequence ID" value="WLR97868.1"/>
    <property type="molecule type" value="Genomic_DNA"/>
</dbReference>
<keyword evidence="12 13" id="KW-0472">Membrane</keyword>
<keyword evidence="7 13" id="KW-0812">Transmembrane</keyword>
<keyword evidence="8" id="KW-0547">Nucleotide-binding</keyword>
<dbReference type="PANTHER" id="PTHR41523:SF8">
    <property type="entry name" value="ETHYLENE RESPONSE SENSOR PROTEIN"/>
    <property type="match status" value="1"/>
</dbReference>
<evidence type="ECO:0000256" key="10">
    <source>
        <dbReference type="ARBA" id="ARBA00022840"/>
    </source>
</evidence>
<evidence type="ECO:0000313" key="16">
    <source>
        <dbReference type="Proteomes" id="UP001234585"/>
    </source>
</evidence>
<dbReference type="Pfam" id="PF02743">
    <property type="entry name" value="dCache_1"/>
    <property type="match status" value="1"/>
</dbReference>
<keyword evidence="5" id="KW-0597">Phosphoprotein</keyword>
<dbReference type="CDD" id="cd12914">
    <property type="entry name" value="PDC1_DGC_like"/>
    <property type="match status" value="1"/>
</dbReference>
<dbReference type="GO" id="GO:0004673">
    <property type="term" value="F:protein histidine kinase activity"/>
    <property type="evidence" value="ECO:0007669"/>
    <property type="project" value="UniProtKB-EC"/>
</dbReference>
<evidence type="ECO:0000256" key="3">
    <source>
        <dbReference type="ARBA" id="ARBA00012438"/>
    </source>
</evidence>
<sequence length="515" mass="55338">MKLGFGSQKIATAATAVIVAMFAALLVLLCLWLYESYSSSVRRTQERAIAASKIVATNVTWINALAWQALQKIDSALGPEIGIASDTVRDIDAMISDLPGTVQAYVVDRNGNTLLSTDPAIKPMNITDREYFSALAKGEPTYVSSLLVSRLNGQQIFVFSRRLERDGQFAGAAMVSFQGDLLAEVWTTVDLGPDSTVGIIRRDGQLVARFPPPAGPVDMANYVLFTDLIPKAPSGTYDAVSPADGVSRIVAYKVVDGTEFVAVGSAGTAAGMAPFWKDAFVAGAVLVLAAVGSFAAGTWIRHLHARDAAKSERLSEALEENQLLMREIHHRVKNNFQSVQALIRTQQLPKDMQQSLLDRISAMIAVHEQIYSHDQFSAVSAKALIPAVVDTLIAACGDRVSVTYDIEDISISADHATPVALLANEIVTNALKYAFPGERKGVISISLERLSGQRACLVIADDGVGFDKSSSTAGMGTRLVRGVISQLHGEHIYERRNGTVFTAEMEIVALPDTKG</sequence>
<feature type="transmembrane region" description="Helical" evidence="13">
    <location>
        <begin position="12"/>
        <end position="34"/>
    </location>
</feature>
<dbReference type="Proteomes" id="UP001234585">
    <property type="component" value="Chromosome"/>
</dbReference>
<evidence type="ECO:0000256" key="2">
    <source>
        <dbReference type="ARBA" id="ARBA00004651"/>
    </source>
</evidence>
<accession>A0AA50CKY2</accession>
<keyword evidence="10" id="KW-0067">ATP-binding</keyword>
<evidence type="ECO:0000256" key="1">
    <source>
        <dbReference type="ARBA" id="ARBA00000085"/>
    </source>
</evidence>
<organism evidence="15 16">
    <name type="scientific">Shinella sumterensis</name>
    <dbReference type="NCBI Taxonomy" id="1967501"/>
    <lineage>
        <taxon>Bacteria</taxon>
        <taxon>Pseudomonadati</taxon>
        <taxon>Pseudomonadota</taxon>
        <taxon>Alphaproteobacteria</taxon>
        <taxon>Hyphomicrobiales</taxon>
        <taxon>Rhizobiaceae</taxon>
        <taxon>Shinella</taxon>
    </lineage>
</organism>
<dbReference type="PROSITE" id="PS50109">
    <property type="entry name" value="HIS_KIN"/>
    <property type="match status" value="1"/>
</dbReference>
<comment type="subcellular location">
    <subcellularLocation>
        <location evidence="2">Cell membrane</location>
        <topology evidence="2">Multi-pass membrane protein</topology>
    </subcellularLocation>
</comment>
<dbReference type="PANTHER" id="PTHR41523">
    <property type="entry name" value="TWO-COMPONENT SYSTEM SENSOR PROTEIN"/>
    <property type="match status" value="1"/>
</dbReference>
<dbReference type="Gene3D" id="3.30.565.10">
    <property type="entry name" value="Histidine kinase-like ATPase, C-terminal domain"/>
    <property type="match status" value="1"/>
</dbReference>
<feature type="transmembrane region" description="Helical" evidence="13">
    <location>
        <begin position="279"/>
        <end position="300"/>
    </location>
</feature>
<dbReference type="EC" id="2.7.13.3" evidence="3"/>
<feature type="domain" description="Histidine kinase" evidence="14">
    <location>
        <begin position="327"/>
        <end position="509"/>
    </location>
</feature>
<dbReference type="GO" id="GO:0005886">
    <property type="term" value="C:plasma membrane"/>
    <property type="evidence" value="ECO:0007669"/>
    <property type="project" value="UniProtKB-SubCell"/>
</dbReference>
<dbReference type="CDD" id="cd12915">
    <property type="entry name" value="PDC2_DGC_like"/>
    <property type="match status" value="1"/>
</dbReference>
<comment type="catalytic activity">
    <reaction evidence="1">
        <text>ATP + protein L-histidine = ADP + protein N-phospho-L-histidine.</text>
        <dbReference type="EC" id="2.7.13.3"/>
    </reaction>
</comment>
<dbReference type="RefSeq" id="WP_306037782.1">
    <property type="nucleotide sequence ID" value="NZ_CP132302.1"/>
</dbReference>
<dbReference type="InterPro" id="IPR011102">
    <property type="entry name" value="Sig_transdc_His_kinase_HWE"/>
</dbReference>
<evidence type="ECO:0000256" key="11">
    <source>
        <dbReference type="ARBA" id="ARBA00022989"/>
    </source>
</evidence>
<evidence type="ECO:0000256" key="7">
    <source>
        <dbReference type="ARBA" id="ARBA00022692"/>
    </source>
</evidence>
<keyword evidence="11 13" id="KW-1133">Transmembrane helix</keyword>
<dbReference type="InterPro" id="IPR029151">
    <property type="entry name" value="Sensor-like_sf"/>
</dbReference>
<dbReference type="GO" id="GO:0005524">
    <property type="term" value="F:ATP binding"/>
    <property type="evidence" value="ECO:0007669"/>
    <property type="project" value="UniProtKB-KW"/>
</dbReference>
<protein>
    <recommendedName>
        <fullName evidence="3">histidine kinase</fullName>
        <ecNumber evidence="3">2.7.13.3</ecNumber>
    </recommendedName>
</protein>
<dbReference type="Pfam" id="PF02518">
    <property type="entry name" value="HATPase_c"/>
    <property type="match status" value="1"/>
</dbReference>
<evidence type="ECO:0000256" key="4">
    <source>
        <dbReference type="ARBA" id="ARBA00022475"/>
    </source>
</evidence>
<evidence type="ECO:0000256" key="8">
    <source>
        <dbReference type="ARBA" id="ARBA00022741"/>
    </source>
</evidence>
<dbReference type="Pfam" id="PF07568">
    <property type="entry name" value="HisKA_2"/>
    <property type="match status" value="1"/>
</dbReference>
<dbReference type="SMART" id="SM00387">
    <property type="entry name" value="HATPase_c"/>
    <property type="match status" value="1"/>
</dbReference>
<evidence type="ECO:0000256" key="6">
    <source>
        <dbReference type="ARBA" id="ARBA00022679"/>
    </source>
</evidence>
<evidence type="ECO:0000256" key="12">
    <source>
        <dbReference type="ARBA" id="ARBA00023136"/>
    </source>
</evidence>
<evidence type="ECO:0000256" key="13">
    <source>
        <dbReference type="SAM" id="Phobius"/>
    </source>
</evidence>
<keyword evidence="4" id="KW-1003">Cell membrane</keyword>
<keyword evidence="16" id="KW-1185">Reference proteome</keyword>
<name>A0AA50CKY2_9HYPH</name>
<dbReference type="AlphaFoldDB" id="A0AA50CKY2"/>
<dbReference type="Gene3D" id="3.30.450.20">
    <property type="entry name" value="PAS domain"/>
    <property type="match status" value="3"/>
</dbReference>
<keyword evidence="6" id="KW-0808">Transferase</keyword>
<dbReference type="SMART" id="SM00911">
    <property type="entry name" value="HWE_HK"/>
    <property type="match status" value="1"/>
</dbReference>
<proteinExistence type="predicted"/>
<reference evidence="15 16" key="1">
    <citation type="submission" date="2023-08" db="EMBL/GenBank/DDBJ databases">
        <title>Pathogen: clinical or host-associated sample.</title>
        <authorList>
            <person name="Hergert J."/>
            <person name="Casey R."/>
            <person name="Wagner J."/>
            <person name="Young E.L."/>
            <person name="Oakeson K.F."/>
        </authorList>
    </citation>
    <scope>NUCLEOTIDE SEQUENCE [LARGE SCALE GENOMIC DNA]</scope>
    <source>
        <strain evidence="15 16">1760953</strain>
    </source>
</reference>
<evidence type="ECO:0000259" key="14">
    <source>
        <dbReference type="PROSITE" id="PS50109"/>
    </source>
</evidence>
<dbReference type="InterPro" id="IPR036890">
    <property type="entry name" value="HATPase_C_sf"/>
</dbReference>
<dbReference type="InterPro" id="IPR011495">
    <property type="entry name" value="Sig_transdc_His_kin_sub2_dim/P"/>
</dbReference>
<dbReference type="SUPFAM" id="SSF103190">
    <property type="entry name" value="Sensory domain-like"/>
    <property type="match status" value="1"/>
</dbReference>
<dbReference type="InterPro" id="IPR003594">
    <property type="entry name" value="HATPase_dom"/>
</dbReference>
<dbReference type="InterPro" id="IPR033479">
    <property type="entry name" value="dCache_1"/>
</dbReference>
<dbReference type="InterPro" id="IPR005467">
    <property type="entry name" value="His_kinase_dom"/>
</dbReference>